<dbReference type="PANTHER" id="PTHR46044:SF1">
    <property type="entry name" value="CN HYDROLASE DOMAIN-CONTAINING PROTEIN"/>
    <property type="match status" value="1"/>
</dbReference>
<reference evidence="3 4" key="1">
    <citation type="submission" date="2018-11" db="EMBL/GenBank/DDBJ databases">
        <authorList>
            <consortium name="Pathogen Informatics"/>
        </authorList>
    </citation>
    <scope>NUCLEOTIDE SEQUENCE [LARGE SCALE GENOMIC DNA]</scope>
</reference>
<dbReference type="InterPro" id="IPR044149">
    <property type="entry name" value="Nitrilases_CHs"/>
</dbReference>
<accession>A0A183GQW1</accession>
<dbReference type="PROSITE" id="PS50263">
    <property type="entry name" value="CN_HYDROLASE"/>
    <property type="match status" value="1"/>
</dbReference>
<proteinExistence type="inferred from homology"/>
<dbReference type="InterPro" id="IPR036526">
    <property type="entry name" value="C-N_Hydrolase_sf"/>
</dbReference>
<name>A0A183GQW1_HELPZ</name>
<dbReference type="PANTHER" id="PTHR46044">
    <property type="entry name" value="NITRILASE"/>
    <property type="match status" value="1"/>
</dbReference>
<dbReference type="Pfam" id="PF00795">
    <property type="entry name" value="CN_hydrolase"/>
    <property type="match status" value="1"/>
</dbReference>
<protein>
    <submittedName>
        <fullName evidence="5">CN hydrolase domain-containing protein</fullName>
    </submittedName>
</protein>
<evidence type="ECO:0000313" key="4">
    <source>
        <dbReference type="Proteomes" id="UP000050761"/>
    </source>
</evidence>
<keyword evidence="4" id="KW-1185">Reference proteome</keyword>
<evidence type="ECO:0000259" key="2">
    <source>
        <dbReference type="PROSITE" id="PS50263"/>
    </source>
</evidence>
<dbReference type="OrthoDB" id="10250282at2759"/>
<evidence type="ECO:0000313" key="5">
    <source>
        <dbReference type="WBParaSite" id="HPBE_0002508101-mRNA-1"/>
    </source>
</evidence>
<dbReference type="InterPro" id="IPR003010">
    <property type="entry name" value="C-N_Hydrolase"/>
</dbReference>
<dbReference type="WBParaSite" id="HPBE_0002508101-mRNA-1">
    <property type="protein sequence ID" value="HPBE_0002508101-mRNA-1"/>
    <property type="gene ID" value="HPBE_0002508101"/>
</dbReference>
<dbReference type="AlphaFoldDB" id="A0A183GQW1"/>
<dbReference type="Proteomes" id="UP000050761">
    <property type="component" value="Unassembled WGS sequence"/>
</dbReference>
<dbReference type="GO" id="GO:0003824">
    <property type="term" value="F:catalytic activity"/>
    <property type="evidence" value="ECO:0007669"/>
    <property type="project" value="InterPro"/>
</dbReference>
<dbReference type="SUPFAM" id="SSF56317">
    <property type="entry name" value="Carbon-nitrogen hydrolase"/>
    <property type="match status" value="1"/>
</dbReference>
<gene>
    <name evidence="3" type="ORF">HPBE_LOCUS25080</name>
</gene>
<dbReference type="Gene3D" id="3.60.110.10">
    <property type="entry name" value="Carbon-nitrogen hydrolase"/>
    <property type="match status" value="1"/>
</dbReference>
<evidence type="ECO:0000313" key="3">
    <source>
        <dbReference type="EMBL" id="VDP48976.1"/>
    </source>
</evidence>
<evidence type="ECO:0000256" key="1">
    <source>
        <dbReference type="ARBA" id="ARBA00008129"/>
    </source>
</evidence>
<comment type="similarity">
    <text evidence="1">Belongs to the carbon-nitrogen hydrolase superfamily. Nitrilase family.</text>
</comment>
<feature type="domain" description="CN hydrolase" evidence="2">
    <location>
        <begin position="1"/>
        <end position="142"/>
    </location>
</feature>
<reference evidence="5" key="2">
    <citation type="submission" date="2019-09" db="UniProtKB">
        <authorList>
            <consortium name="WormBaseParasite"/>
        </authorList>
    </citation>
    <scope>IDENTIFICATION</scope>
</reference>
<dbReference type="EMBL" id="UZAH01037311">
    <property type="protein sequence ID" value="VDP48976.1"/>
    <property type="molecule type" value="Genomic_DNA"/>
</dbReference>
<organism evidence="4 5">
    <name type="scientific">Heligmosomoides polygyrus</name>
    <name type="common">Parasitic roundworm</name>
    <dbReference type="NCBI Taxonomy" id="6339"/>
    <lineage>
        <taxon>Eukaryota</taxon>
        <taxon>Metazoa</taxon>
        <taxon>Ecdysozoa</taxon>
        <taxon>Nematoda</taxon>
        <taxon>Chromadorea</taxon>
        <taxon>Rhabditida</taxon>
        <taxon>Rhabditina</taxon>
        <taxon>Rhabditomorpha</taxon>
        <taxon>Strongyloidea</taxon>
        <taxon>Heligmosomidae</taxon>
        <taxon>Heligmosomoides</taxon>
    </lineage>
</organism>
<accession>A0A3P8I095</accession>
<sequence>MLEAKYVLKIPAQYSVDVKCLAHPEQALNNTELYLFVRFALSYFASVKRVSGIQLYLACTADDRDTWLPTMRMIALEGRCFVISSAQFMTSSAYPEGHPVRAMHGEGKVLLRGGSCAVDPLGNVLVEPDFSKELIHYVNIDLSRVACGKMDMDTVGHYSRPEVFQLIVNEKPFKAVVKQ</sequence>